<feature type="non-terminal residue" evidence="2">
    <location>
        <position position="172"/>
    </location>
</feature>
<reference evidence="2 3" key="1">
    <citation type="submission" date="2011-02" db="EMBL/GenBank/DDBJ databases">
        <title>The Genome Sequence of Sphaeroforma arctica JP610.</title>
        <authorList>
            <consortium name="The Broad Institute Genome Sequencing Platform"/>
            <person name="Russ C."/>
            <person name="Cuomo C."/>
            <person name="Young S.K."/>
            <person name="Zeng Q."/>
            <person name="Gargeya S."/>
            <person name="Alvarado L."/>
            <person name="Berlin A."/>
            <person name="Chapman S.B."/>
            <person name="Chen Z."/>
            <person name="Freedman E."/>
            <person name="Gellesch M."/>
            <person name="Goldberg J."/>
            <person name="Griggs A."/>
            <person name="Gujja S."/>
            <person name="Heilman E."/>
            <person name="Heiman D."/>
            <person name="Howarth C."/>
            <person name="Mehta T."/>
            <person name="Neiman D."/>
            <person name="Pearson M."/>
            <person name="Roberts A."/>
            <person name="Saif S."/>
            <person name="Shea T."/>
            <person name="Shenoy N."/>
            <person name="Sisk P."/>
            <person name="Stolte C."/>
            <person name="Sykes S."/>
            <person name="White J."/>
            <person name="Yandava C."/>
            <person name="Burger G."/>
            <person name="Gray M.W."/>
            <person name="Holland P.W.H."/>
            <person name="King N."/>
            <person name="Lang F.B.F."/>
            <person name="Roger A.J."/>
            <person name="Ruiz-Trillo I."/>
            <person name="Haas B."/>
            <person name="Nusbaum C."/>
            <person name="Birren B."/>
        </authorList>
    </citation>
    <scope>NUCLEOTIDE SEQUENCE [LARGE SCALE GENOMIC DNA]</scope>
    <source>
        <strain evidence="2 3">JP610</strain>
    </source>
</reference>
<evidence type="ECO:0000256" key="1">
    <source>
        <dbReference type="SAM" id="MobiDB-lite"/>
    </source>
</evidence>
<dbReference type="Proteomes" id="UP000054560">
    <property type="component" value="Unassembled WGS sequence"/>
</dbReference>
<evidence type="ECO:0000313" key="3">
    <source>
        <dbReference type="Proteomes" id="UP000054560"/>
    </source>
</evidence>
<dbReference type="GeneID" id="25916778"/>
<feature type="compositionally biased region" description="Polar residues" evidence="1">
    <location>
        <begin position="44"/>
        <end position="70"/>
    </location>
</feature>
<proteinExistence type="predicted"/>
<feature type="region of interest" description="Disordered" evidence="1">
    <location>
        <begin position="1"/>
        <end position="172"/>
    </location>
</feature>
<gene>
    <name evidence="2" type="ORF">SARC_16274</name>
</gene>
<protein>
    <submittedName>
        <fullName evidence="2">Uncharacterized protein</fullName>
    </submittedName>
</protein>
<feature type="compositionally biased region" description="Pro residues" evidence="1">
    <location>
        <begin position="130"/>
        <end position="143"/>
    </location>
</feature>
<dbReference type="AlphaFoldDB" id="A0A0L0F3K8"/>
<organism evidence="2 3">
    <name type="scientific">Sphaeroforma arctica JP610</name>
    <dbReference type="NCBI Taxonomy" id="667725"/>
    <lineage>
        <taxon>Eukaryota</taxon>
        <taxon>Ichthyosporea</taxon>
        <taxon>Ichthyophonida</taxon>
        <taxon>Sphaeroforma</taxon>
    </lineage>
</organism>
<feature type="compositionally biased region" description="Basic and acidic residues" evidence="1">
    <location>
        <begin position="1"/>
        <end position="12"/>
    </location>
</feature>
<name>A0A0L0F3K8_9EUKA</name>
<keyword evidence="3" id="KW-1185">Reference proteome</keyword>
<dbReference type="EMBL" id="KQ249322">
    <property type="protein sequence ID" value="KNC71189.1"/>
    <property type="molecule type" value="Genomic_DNA"/>
</dbReference>
<accession>A0A0L0F3K8</accession>
<dbReference type="RefSeq" id="XP_014145091.1">
    <property type="nucleotide sequence ID" value="XM_014289616.1"/>
</dbReference>
<evidence type="ECO:0000313" key="2">
    <source>
        <dbReference type="EMBL" id="KNC71189.1"/>
    </source>
</evidence>
<sequence length="172" mass="17678">MGIGGEKEKVDGAEVPEDTPSGREAEAECDVVEATDRDGPGAQESESNLFTSGSEATAANQNSEAASVQPSAGELDAGANPGNPRNPGVGSQEEEGGHLHTQTGAPDRDPRELPNKGSGGKGGKIGEAEVPPPRPVHAPPPSSPLQRQRSTHTPAMMDIAGQEVCDTRRQAE</sequence>